<feature type="transmembrane region" description="Helical" evidence="6">
    <location>
        <begin position="69"/>
        <end position="89"/>
    </location>
</feature>
<comment type="subcellular location">
    <subcellularLocation>
        <location evidence="1">Membrane</location>
        <topology evidence="1">Multi-pass membrane protein</topology>
    </subcellularLocation>
</comment>
<evidence type="ECO:0000256" key="5">
    <source>
        <dbReference type="ARBA" id="ARBA00023136"/>
    </source>
</evidence>
<dbReference type="Proteomes" id="UP000235786">
    <property type="component" value="Unassembled WGS sequence"/>
</dbReference>
<dbReference type="SUPFAM" id="SSF103473">
    <property type="entry name" value="MFS general substrate transporter"/>
    <property type="match status" value="1"/>
</dbReference>
<protein>
    <submittedName>
        <fullName evidence="8">MFS general substrate transporter</fullName>
    </submittedName>
</protein>
<feature type="transmembrane region" description="Helical" evidence="6">
    <location>
        <begin position="471"/>
        <end position="491"/>
    </location>
</feature>
<keyword evidence="3 6" id="KW-0812">Transmembrane</keyword>
<dbReference type="CDD" id="cd17323">
    <property type="entry name" value="MFS_Tpo1_MDR_like"/>
    <property type="match status" value="1"/>
</dbReference>
<keyword evidence="4 6" id="KW-1133">Transmembrane helix</keyword>
<dbReference type="FunFam" id="1.20.1250.20:FF:000011">
    <property type="entry name" value="MFS multidrug transporter, putative"/>
    <property type="match status" value="1"/>
</dbReference>
<evidence type="ECO:0000256" key="4">
    <source>
        <dbReference type="ARBA" id="ARBA00022989"/>
    </source>
</evidence>
<comment type="similarity">
    <text evidence="2">Belongs to the major facilitator superfamily.</text>
</comment>
<dbReference type="GO" id="GO:0022857">
    <property type="term" value="F:transmembrane transporter activity"/>
    <property type="evidence" value="ECO:0007669"/>
    <property type="project" value="InterPro"/>
</dbReference>
<feature type="domain" description="Major facilitator superfamily (MFS) profile" evidence="7">
    <location>
        <begin position="70"/>
        <end position="497"/>
    </location>
</feature>
<evidence type="ECO:0000256" key="2">
    <source>
        <dbReference type="ARBA" id="ARBA00008335"/>
    </source>
</evidence>
<dbReference type="STRING" id="1149755.A0A2J6SA57"/>
<proteinExistence type="inferred from homology"/>
<feature type="transmembrane region" description="Helical" evidence="6">
    <location>
        <begin position="109"/>
        <end position="129"/>
    </location>
</feature>
<dbReference type="OrthoDB" id="5296287at2759"/>
<organism evidence="8 9">
    <name type="scientific">Hyaloscypha variabilis (strain UAMH 11265 / GT02V1 / F)</name>
    <name type="common">Meliniomyces variabilis</name>
    <dbReference type="NCBI Taxonomy" id="1149755"/>
    <lineage>
        <taxon>Eukaryota</taxon>
        <taxon>Fungi</taxon>
        <taxon>Dikarya</taxon>
        <taxon>Ascomycota</taxon>
        <taxon>Pezizomycotina</taxon>
        <taxon>Leotiomycetes</taxon>
        <taxon>Helotiales</taxon>
        <taxon>Hyaloscyphaceae</taxon>
        <taxon>Hyaloscypha</taxon>
        <taxon>Hyaloscypha variabilis</taxon>
    </lineage>
</organism>
<dbReference type="InterPro" id="IPR011701">
    <property type="entry name" value="MFS"/>
</dbReference>
<name>A0A2J6SA57_HYAVF</name>
<dbReference type="Gene3D" id="1.20.1250.20">
    <property type="entry name" value="MFS general substrate transporter like domains"/>
    <property type="match status" value="1"/>
</dbReference>
<keyword evidence="5 6" id="KW-0472">Membrane</keyword>
<feature type="transmembrane region" description="Helical" evidence="6">
    <location>
        <begin position="378"/>
        <end position="397"/>
    </location>
</feature>
<evidence type="ECO:0000313" key="8">
    <source>
        <dbReference type="EMBL" id="PMD47654.1"/>
    </source>
</evidence>
<feature type="transmembrane region" description="Helical" evidence="6">
    <location>
        <begin position="403"/>
        <end position="426"/>
    </location>
</feature>
<accession>A0A2J6SA57</accession>
<dbReference type="GO" id="GO:0016020">
    <property type="term" value="C:membrane"/>
    <property type="evidence" value="ECO:0007669"/>
    <property type="project" value="UniProtKB-SubCell"/>
</dbReference>
<feature type="transmembrane region" description="Helical" evidence="6">
    <location>
        <begin position="294"/>
        <end position="319"/>
    </location>
</feature>
<dbReference type="InterPro" id="IPR036259">
    <property type="entry name" value="MFS_trans_sf"/>
</dbReference>
<evidence type="ECO:0000313" key="9">
    <source>
        <dbReference type="Proteomes" id="UP000235786"/>
    </source>
</evidence>
<sequence>MPFFQLHHIHANSDDTIPPVIDVEKGPKPEPLLRRSSIYEKPDDPNIVWWDGPNDPENPRNWSTLKKNINVGLISLLCFITPVASAMFAPGIPKVMQDFHNSNDELASFVVSIFVLGFAIGPIILAPLSEIYGRQIIYFIMNVLFVIFTLACAVSSNLGMLIGFRFLAGAAGSTPLANGGGTISDLIEQERRGAAMAVFAIGPLLGPVIGPVAGGFLAQAEGWRWVFWVIVIAGGLTTILFFILLRETYAPVILQRKTLRLQKQTGNLLLRSKLDNGLSATAQLKHAIVRPARLLLFSPIVLSLSVFQGLCFGCLYLLFTTFSTVYTEQYHWNTGKDGLSFLGLGTGLAISLIVFGYLSDRILKYKAGKGELKPEYRLLPMIPATIFISAGLFWYGWSAQAKAHWIIPILGTVLVGFGYLPVIMCIQTYLVDAYETYSASALAASTILRSLMGATIPLAGRSMYAKMGLGWGNSLLAFITLAMLPLPWMFYRYGEGLRKRYKVDL</sequence>
<dbReference type="AlphaFoldDB" id="A0A2J6SA57"/>
<dbReference type="PANTHER" id="PTHR23502">
    <property type="entry name" value="MAJOR FACILITATOR SUPERFAMILY"/>
    <property type="match status" value="1"/>
</dbReference>
<dbReference type="PROSITE" id="PS50850">
    <property type="entry name" value="MFS"/>
    <property type="match status" value="1"/>
</dbReference>
<reference evidence="8 9" key="1">
    <citation type="submission" date="2016-04" db="EMBL/GenBank/DDBJ databases">
        <title>A degradative enzymes factory behind the ericoid mycorrhizal symbiosis.</title>
        <authorList>
            <consortium name="DOE Joint Genome Institute"/>
            <person name="Martino E."/>
            <person name="Morin E."/>
            <person name="Grelet G."/>
            <person name="Kuo A."/>
            <person name="Kohler A."/>
            <person name="Daghino S."/>
            <person name="Barry K."/>
            <person name="Choi C."/>
            <person name="Cichocki N."/>
            <person name="Clum A."/>
            <person name="Copeland A."/>
            <person name="Hainaut M."/>
            <person name="Haridas S."/>
            <person name="Labutti K."/>
            <person name="Lindquist E."/>
            <person name="Lipzen A."/>
            <person name="Khouja H.-R."/>
            <person name="Murat C."/>
            <person name="Ohm R."/>
            <person name="Olson A."/>
            <person name="Spatafora J."/>
            <person name="Veneault-Fourrey C."/>
            <person name="Henrissat B."/>
            <person name="Grigoriev I."/>
            <person name="Martin F."/>
            <person name="Perotto S."/>
        </authorList>
    </citation>
    <scope>NUCLEOTIDE SEQUENCE [LARGE SCALE GENOMIC DNA]</scope>
    <source>
        <strain evidence="8 9">F</strain>
    </source>
</reference>
<dbReference type="Pfam" id="PF07690">
    <property type="entry name" value="MFS_1"/>
    <property type="match status" value="1"/>
</dbReference>
<gene>
    <name evidence="8" type="ORF">L207DRAFT_417027</name>
</gene>
<dbReference type="PANTHER" id="PTHR23502:SF68">
    <property type="entry name" value="MULTIDRUG TRANSPORTER, PUTATIVE (AFU_ORTHOLOGUE AFUA_3G01120)-RELATED"/>
    <property type="match status" value="1"/>
</dbReference>
<keyword evidence="9" id="KW-1185">Reference proteome</keyword>
<feature type="transmembrane region" description="Helical" evidence="6">
    <location>
        <begin position="136"/>
        <end position="156"/>
    </location>
</feature>
<evidence type="ECO:0000256" key="1">
    <source>
        <dbReference type="ARBA" id="ARBA00004141"/>
    </source>
</evidence>
<dbReference type="InterPro" id="IPR020846">
    <property type="entry name" value="MFS_dom"/>
</dbReference>
<evidence type="ECO:0000256" key="6">
    <source>
        <dbReference type="SAM" id="Phobius"/>
    </source>
</evidence>
<dbReference type="EMBL" id="KZ613938">
    <property type="protein sequence ID" value="PMD47654.1"/>
    <property type="molecule type" value="Genomic_DNA"/>
</dbReference>
<evidence type="ECO:0000256" key="3">
    <source>
        <dbReference type="ARBA" id="ARBA00022692"/>
    </source>
</evidence>
<evidence type="ECO:0000259" key="7">
    <source>
        <dbReference type="PROSITE" id="PS50850"/>
    </source>
</evidence>
<feature type="transmembrane region" description="Helical" evidence="6">
    <location>
        <begin position="339"/>
        <end position="358"/>
    </location>
</feature>
<feature type="transmembrane region" description="Helical" evidence="6">
    <location>
        <begin position="193"/>
        <end position="213"/>
    </location>
</feature>
<feature type="transmembrane region" description="Helical" evidence="6">
    <location>
        <begin position="225"/>
        <end position="245"/>
    </location>
</feature>